<feature type="transmembrane region" description="Helical" evidence="1">
    <location>
        <begin position="65"/>
        <end position="83"/>
    </location>
</feature>
<dbReference type="EMBL" id="PNXY01000010">
    <property type="protein sequence ID" value="PMS29946.1"/>
    <property type="molecule type" value="Genomic_DNA"/>
</dbReference>
<feature type="transmembrane region" description="Helical" evidence="1">
    <location>
        <begin position="40"/>
        <end position="59"/>
    </location>
</feature>
<evidence type="ECO:0000313" key="3">
    <source>
        <dbReference type="EMBL" id="PMS29946.1"/>
    </source>
</evidence>
<dbReference type="EMBL" id="CADIJZ010000011">
    <property type="protein sequence ID" value="CAB3695513.1"/>
    <property type="molecule type" value="Genomic_DNA"/>
</dbReference>
<dbReference type="InterPro" id="IPR024399">
    <property type="entry name" value="DUF2628"/>
</dbReference>
<protein>
    <recommendedName>
        <fullName evidence="6">DUF2628 domain-containing protein</fullName>
    </recommendedName>
</protein>
<sequence length="98" mass="11027">MGERIYLSRPGADETVGVATGFSWGALLLGFIWALSKRMWFAAFAMVAVDLLLCLPDLWFDDRGIVGLILSTLFGIVCGKYGNEWHRRTLERRGYVVL</sequence>
<name>A0A2N7WKF4_9BURK</name>
<organism evidence="2 5">
    <name type="scientific">Paraburkholderia rhynchosiae</name>
    <dbReference type="NCBI Taxonomy" id="487049"/>
    <lineage>
        <taxon>Bacteria</taxon>
        <taxon>Pseudomonadati</taxon>
        <taxon>Pseudomonadota</taxon>
        <taxon>Betaproteobacteria</taxon>
        <taxon>Burkholderiales</taxon>
        <taxon>Burkholderiaceae</taxon>
        <taxon>Paraburkholderia</taxon>
    </lineage>
</organism>
<dbReference type="Proteomes" id="UP000494205">
    <property type="component" value="Unassembled WGS sequence"/>
</dbReference>
<gene>
    <name evidence="3" type="ORF">C0Z16_15980</name>
    <name evidence="2" type="ORF">LMG27174_03395</name>
</gene>
<evidence type="ECO:0008006" key="6">
    <source>
        <dbReference type="Google" id="ProtNLM"/>
    </source>
</evidence>
<evidence type="ECO:0000256" key="1">
    <source>
        <dbReference type="SAM" id="Phobius"/>
    </source>
</evidence>
<reference evidence="2 5" key="2">
    <citation type="submission" date="2020-04" db="EMBL/GenBank/DDBJ databases">
        <authorList>
            <person name="De Canck E."/>
        </authorList>
    </citation>
    <scope>NUCLEOTIDE SEQUENCE [LARGE SCALE GENOMIC DNA]</scope>
    <source>
        <strain evidence="2 5">LMG 27174</strain>
    </source>
</reference>
<dbReference type="OrthoDB" id="7597043at2"/>
<evidence type="ECO:0000313" key="2">
    <source>
        <dbReference type="EMBL" id="CAB3695513.1"/>
    </source>
</evidence>
<keyword evidence="1" id="KW-0472">Membrane</keyword>
<dbReference type="RefSeq" id="WP_102633098.1">
    <property type="nucleotide sequence ID" value="NZ_CADIJZ010000011.1"/>
</dbReference>
<keyword evidence="1" id="KW-0812">Transmembrane</keyword>
<keyword evidence="1" id="KW-1133">Transmembrane helix</keyword>
<dbReference type="Pfam" id="PF10947">
    <property type="entry name" value="DUF2628"/>
    <property type="match status" value="1"/>
</dbReference>
<keyword evidence="4" id="KW-1185">Reference proteome</keyword>
<feature type="transmembrane region" description="Helical" evidence="1">
    <location>
        <begin position="16"/>
        <end position="35"/>
    </location>
</feature>
<dbReference type="Proteomes" id="UP000235659">
    <property type="component" value="Unassembled WGS sequence"/>
</dbReference>
<dbReference type="AlphaFoldDB" id="A0A2N7WKF4"/>
<reference evidence="3 4" key="1">
    <citation type="submission" date="2018-01" db="EMBL/GenBank/DDBJ databases">
        <title>Whole genome analyses suggest that Burkholderia sensu lato contains two further novel genera in the rhizoxinica-symbiotica group Mycetohabitans gen. nov., and Trinickia gen. nov.: implications for the evolution of diazotrophy and nodulation in the Burkholderiaceae.</title>
        <authorList>
            <person name="Estrada-de los Santos P."/>
            <person name="Palmer M."/>
            <person name="Chavez-Ramirez B."/>
            <person name="Beukes C."/>
            <person name="Steenkamp E.T."/>
            <person name="Hirsch A.M."/>
            <person name="Manyaka P."/>
            <person name="Maluk M."/>
            <person name="Lafos M."/>
            <person name="Crook M."/>
            <person name="Gross E."/>
            <person name="Simon M.F."/>
            <person name="Bueno dos Reis Junior F."/>
            <person name="Poole P.S."/>
            <person name="Venter S.N."/>
            <person name="James E.K."/>
        </authorList>
    </citation>
    <scope>NUCLEOTIDE SEQUENCE [LARGE SCALE GENOMIC DNA]</scope>
    <source>
        <strain evidence="3 4">WSM 3937</strain>
    </source>
</reference>
<evidence type="ECO:0000313" key="4">
    <source>
        <dbReference type="Proteomes" id="UP000235659"/>
    </source>
</evidence>
<accession>A0A2N7WKF4</accession>
<evidence type="ECO:0000313" key="5">
    <source>
        <dbReference type="Proteomes" id="UP000494205"/>
    </source>
</evidence>
<proteinExistence type="predicted"/>